<dbReference type="Proteomes" id="UP000494163">
    <property type="component" value="Chromosome 2R"/>
</dbReference>
<feature type="chain" id="PRO_5005788202" evidence="3">
    <location>
        <begin position="26"/>
        <end position="202"/>
    </location>
</feature>
<dbReference type="PROSITE" id="PS50835">
    <property type="entry name" value="IG_LIKE"/>
    <property type="match status" value="1"/>
</dbReference>
<name>A0A0M3QUF0_DROBS</name>
<protein>
    <submittedName>
        <fullName evidence="5">Babos</fullName>
    </submittedName>
</protein>
<keyword evidence="2" id="KW-1133">Transmembrane helix</keyword>
<dbReference type="InterPro" id="IPR036179">
    <property type="entry name" value="Ig-like_dom_sf"/>
</dbReference>
<keyword evidence="6" id="KW-1185">Reference proteome</keyword>
<accession>A0A0M3QUF0</accession>
<feature type="signal peptide" evidence="3">
    <location>
        <begin position="1"/>
        <end position="25"/>
    </location>
</feature>
<dbReference type="OMA" id="QSILWFF"/>
<dbReference type="InterPro" id="IPR007110">
    <property type="entry name" value="Ig-like_dom"/>
</dbReference>
<dbReference type="Pfam" id="PF13927">
    <property type="entry name" value="Ig_3"/>
    <property type="match status" value="1"/>
</dbReference>
<sequence length="202" mass="21898">MLSNKLNKTLSIAALLFISCCLAHALPAPADDDEMVNDAEYDYSDTDDQSSTGQQTKPSSIAKASMVPMEQQNSSVTVTGILGQNVVLKCDLKITKQNVVLWYQNDKIITNGNSVVLPNFSLNPSSYELTILQSSPQSAGQYSCQVLPQKVFNHVKVVLGDHSLDELAAESSKSSAQSSFQRFGFGFGCLWFGLLISSALLH</sequence>
<evidence type="ECO:0000256" key="1">
    <source>
        <dbReference type="SAM" id="MobiDB-lite"/>
    </source>
</evidence>
<keyword evidence="2" id="KW-0472">Membrane</keyword>
<evidence type="ECO:0000256" key="3">
    <source>
        <dbReference type="SAM" id="SignalP"/>
    </source>
</evidence>
<dbReference type="STRING" id="30019.A0A0M3QUF0"/>
<feature type="region of interest" description="Disordered" evidence="1">
    <location>
        <begin position="42"/>
        <end position="66"/>
    </location>
</feature>
<evidence type="ECO:0000259" key="4">
    <source>
        <dbReference type="PROSITE" id="PS50835"/>
    </source>
</evidence>
<dbReference type="OrthoDB" id="8019355at2759"/>
<organism evidence="5 6">
    <name type="scientific">Drosophila busckii</name>
    <name type="common">Fruit fly</name>
    <dbReference type="NCBI Taxonomy" id="30019"/>
    <lineage>
        <taxon>Eukaryota</taxon>
        <taxon>Metazoa</taxon>
        <taxon>Ecdysozoa</taxon>
        <taxon>Arthropoda</taxon>
        <taxon>Hexapoda</taxon>
        <taxon>Insecta</taxon>
        <taxon>Pterygota</taxon>
        <taxon>Neoptera</taxon>
        <taxon>Endopterygota</taxon>
        <taxon>Diptera</taxon>
        <taxon>Brachycera</taxon>
        <taxon>Muscomorpha</taxon>
        <taxon>Ephydroidea</taxon>
        <taxon>Drosophilidae</taxon>
        <taxon>Drosophila</taxon>
    </lineage>
</organism>
<dbReference type="Gene3D" id="2.60.40.10">
    <property type="entry name" value="Immunoglobulins"/>
    <property type="match status" value="1"/>
</dbReference>
<dbReference type="AlphaFoldDB" id="A0A0M3QUF0"/>
<evidence type="ECO:0000313" key="6">
    <source>
        <dbReference type="Proteomes" id="UP000494163"/>
    </source>
</evidence>
<keyword evidence="2" id="KW-0812">Transmembrane</keyword>
<gene>
    <name evidence="5" type="ORF">Dbus_chr2Rg98</name>
</gene>
<dbReference type="SMART" id="SM00409">
    <property type="entry name" value="IG"/>
    <property type="match status" value="1"/>
</dbReference>
<dbReference type="InterPro" id="IPR013783">
    <property type="entry name" value="Ig-like_fold"/>
</dbReference>
<dbReference type="InterPro" id="IPR003599">
    <property type="entry name" value="Ig_sub"/>
</dbReference>
<dbReference type="SUPFAM" id="SSF48726">
    <property type="entry name" value="Immunoglobulin"/>
    <property type="match status" value="1"/>
</dbReference>
<dbReference type="EMBL" id="CP012524">
    <property type="protein sequence ID" value="ALC40519.1"/>
    <property type="molecule type" value="Genomic_DNA"/>
</dbReference>
<evidence type="ECO:0000256" key="2">
    <source>
        <dbReference type="SAM" id="Phobius"/>
    </source>
</evidence>
<proteinExistence type="predicted"/>
<dbReference type="CDD" id="cd00096">
    <property type="entry name" value="Ig"/>
    <property type="match status" value="1"/>
</dbReference>
<evidence type="ECO:0000313" key="5">
    <source>
        <dbReference type="EMBL" id="ALC40519.1"/>
    </source>
</evidence>
<feature type="transmembrane region" description="Helical" evidence="2">
    <location>
        <begin position="183"/>
        <end position="201"/>
    </location>
</feature>
<keyword evidence="3" id="KW-0732">Signal</keyword>
<dbReference type="PROSITE" id="PS51257">
    <property type="entry name" value="PROKAR_LIPOPROTEIN"/>
    <property type="match status" value="1"/>
</dbReference>
<reference evidence="5 6" key="1">
    <citation type="submission" date="2015-08" db="EMBL/GenBank/DDBJ databases">
        <title>Ancestral chromatin configuration constrains chromatin evolution on differentiating sex chromosomes in Drosophila.</title>
        <authorList>
            <person name="Zhou Q."/>
            <person name="Bachtrog D."/>
        </authorList>
    </citation>
    <scope>NUCLEOTIDE SEQUENCE [LARGE SCALE GENOMIC DNA]</scope>
    <source>
        <tissue evidence="5">Whole larvae</tissue>
    </source>
</reference>
<feature type="domain" description="Ig-like" evidence="4">
    <location>
        <begin position="68"/>
        <end position="146"/>
    </location>
</feature>